<proteinExistence type="predicted"/>
<evidence type="ECO:0000313" key="3">
    <source>
        <dbReference type="EMBL" id="RLM91624.1"/>
    </source>
</evidence>
<feature type="region of interest" description="Disordered" evidence="1">
    <location>
        <begin position="108"/>
        <end position="137"/>
    </location>
</feature>
<sequence length="181" mass="18470">MLLSLWLAAAAALLQSSMIRLCSIDLKHPQAVVRPAGHATAAPHYTGGSASAGAGAAVLPAAACFVAAAAAAGPTTAARHMGQVECARSQASTHSAWNACAHLGSRRTFSPASTCPRHTGQSRAAASPRPPSSHAKVNVGSAAIASALMPQSPPSAASTSAATPRCWRRRRLLLQMYQMAR</sequence>
<reference evidence="4" key="1">
    <citation type="journal article" date="2019" name="Nat. Commun.">
        <title>The genome of broomcorn millet.</title>
        <authorList>
            <person name="Zou C."/>
            <person name="Miki D."/>
            <person name="Li D."/>
            <person name="Tang Q."/>
            <person name="Xiao L."/>
            <person name="Rajput S."/>
            <person name="Deng P."/>
            <person name="Jia W."/>
            <person name="Huang R."/>
            <person name="Zhang M."/>
            <person name="Sun Y."/>
            <person name="Hu J."/>
            <person name="Fu X."/>
            <person name="Schnable P.S."/>
            <person name="Li F."/>
            <person name="Zhang H."/>
            <person name="Feng B."/>
            <person name="Zhu X."/>
            <person name="Liu R."/>
            <person name="Schnable J.C."/>
            <person name="Zhu J.-K."/>
            <person name="Zhang H."/>
        </authorList>
    </citation>
    <scope>NUCLEOTIDE SEQUENCE [LARGE SCALE GENOMIC DNA]</scope>
</reference>
<keyword evidence="2" id="KW-0732">Signal</keyword>
<protein>
    <submittedName>
        <fullName evidence="3">Uncharacterized protein</fullName>
    </submittedName>
</protein>
<gene>
    <name evidence="3" type="ORF">C2845_PM08G01710</name>
</gene>
<organism evidence="3 4">
    <name type="scientific">Panicum miliaceum</name>
    <name type="common">Proso millet</name>
    <name type="synonym">Broomcorn millet</name>
    <dbReference type="NCBI Taxonomy" id="4540"/>
    <lineage>
        <taxon>Eukaryota</taxon>
        <taxon>Viridiplantae</taxon>
        <taxon>Streptophyta</taxon>
        <taxon>Embryophyta</taxon>
        <taxon>Tracheophyta</taxon>
        <taxon>Spermatophyta</taxon>
        <taxon>Magnoliopsida</taxon>
        <taxon>Liliopsida</taxon>
        <taxon>Poales</taxon>
        <taxon>Poaceae</taxon>
        <taxon>PACMAD clade</taxon>
        <taxon>Panicoideae</taxon>
        <taxon>Panicodae</taxon>
        <taxon>Paniceae</taxon>
        <taxon>Panicinae</taxon>
        <taxon>Panicum</taxon>
        <taxon>Panicum sect. Panicum</taxon>
    </lineage>
</organism>
<evidence type="ECO:0000256" key="1">
    <source>
        <dbReference type="SAM" id="MobiDB-lite"/>
    </source>
</evidence>
<evidence type="ECO:0000256" key="2">
    <source>
        <dbReference type="SAM" id="SignalP"/>
    </source>
</evidence>
<evidence type="ECO:0000313" key="4">
    <source>
        <dbReference type="Proteomes" id="UP000275267"/>
    </source>
</evidence>
<feature type="signal peptide" evidence="2">
    <location>
        <begin position="1"/>
        <end position="16"/>
    </location>
</feature>
<dbReference type="EMBL" id="PQIB02000010">
    <property type="protein sequence ID" value="RLM91624.1"/>
    <property type="molecule type" value="Genomic_DNA"/>
</dbReference>
<dbReference type="AlphaFoldDB" id="A0A3L6QX31"/>
<name>A0A3L6QX31_PANMI</name>
<dbReference type="Proteomes" id="UP000275267">
    <property type="component" value="Unassembled WGS sequence"/>
</dbReference>
<comment type="caution">
    <text evidence="3">The sequence shown here is derived from an EMBL/GenBank/DDBJ whole genome shotgun (WGS) entry which is preliminary data.</text>
</comment>
<accession>A0A3L6QX31</accession>
<feature type="chain" id="PRO_5017924363" evidence="2">
    <location>
        <begin position="17"/>
        <end position="181"/>
    </location>
</feature>
<keyword evidence="4" id="KW-1185">Reference proteome</keyword>